<dbReference type="EMBL" id="CP040004">
    <property type="protein sequence ID" value="QCT42130.1"/>
    <property type="molecule type" value="Genomic_DNA"/>
</dbReference>
<proteinExistence type="predicted"/>
<name>A0A4P9A2V7_9BACT</name>
<dbReference type="OrthoDB" id="9790694at2"/>
<gene>
    <name evidence="1" type="ORF">FBF37_01415</name>
</gene>
<dbReference type="RefSeq" id="WP_138078785.1">
    <property type="nucleotide sequence ID" value="NZ_CP040004.1"/>
</dbReference>
<reference evidence="1 2" key="1">
    <citation type="submission" date="2019-04" db="EMBL/GenBank/DDBJ databases">
        <title>Saccharibacteria TM7 genomes.</title>
        <authorList>
            <person name="Bor B."/>
            <person name="He X."/>
            <person name="Chen T."/>
            <person name="Dewhirst F.E."/>
        </authorList>
    </citation>
    <scope>NUCLEOTIDE SEQUENCE [LARGE SCALE GENOMIC DNA]</scope>
    <source>
        <strain evidence="1 2">BB001</strain>
    </source>
</reference>
<organism evidence="1 2">
    <name type="scientific">Candidatus Nanosynbacter featherlites</name>
    <dbReference type="NCBI Taxonomy" id="2572088"/>
    <lineage>
        <taxon>Bacteria</taxon>
        <taxon>Candidatus Saccharimonadota</taxon>
        <taxon>Candidatus Saccharimonadia</taxon>
        <taxon>Candidatus Nanosynbacterales</taxon>
        <taxon>Candidatus Nanosynbacteraceae</taxon>
        <taxon>Candidatus Nanosynbacter</taxon>
    </lineage>
</organism>
<dbReference type="KEGG" id="nft:FBF37_01415"/>
<protein>
    <submittedName>
        <fullName evidence="1">Uncharacterized protein</fullName>
    </submittedName>
</protein>
<keyword evidence="2" id="KW-1185">Reference proteome</keyword>
<evidence type="ECO:0000313" key="2">
    <source>
        <dbReference type="Proteomes" id="UP000310639"/>
    </source>
</evidence>
<dbReference type="Proteomes" id="UP000310639">
    <property type="component" value="Chromosome"/>
</dbReference>
<evidence type="ECO:0000313" key="1">
    <source>
        <dbReference type="EMBL" id="QCT42130.1"/>
    </source>
</evidence>
<dbReference type="AlphaFoldDB" id="A0A4P9A2V7"/>
<accession>A0A4P9A2V7</accession>
<sequence length="161" mass="18323">MKPTVTASELESLISEAFDVDVSVKRFILPLSDVGRTAQAAVFMASNNQLLLYLRASSNMTLADVKKIAVRMGLRLDEFYPPKYQPDYFDILGRQKFQEVFPGMTVQSEEDLIFYRTLAPYNPALAVVSEIKNGEIHQFDPDVHGEWRVGARFAYRKVRAK</sequence>